<dbReference type="InterPro" id="IPR036086">
    <property type="entry name" value="ParB/Sulfiredoxin_sf"/>
</dbReference>
<keyword evidence="2" id="KW-1185">Reference proteome</keyword>
<dbReference type="Proteomes" id="UP000611640">
    <property type="component" value="Chromosome"/>
</dbReference>
<evidence type="ECO:0008006" key="3">
    <source>
        <dbReference type="Google" id="ProtNLM"/>
    </source>
</evidence>
<gene>
    <name evidence="1" type="ORF">Athai_28580</name>
</gene>
<dbReference type="KEGG" id="atl:Athai_28580"/>
<organism evidence="1 2">
    <name type="scientific">Actinocatenispora thailandica</name>
    <dbReference type="NCBI Taxonomy" id="227318"/>
    <lineage>
        <taxon>Bacteria</taxon>
        <taxon>Bacillati</taxon>
        <taxon>Actinomycetota</taxon>
        <taxon>Actinomycetes</taxon>
        <taxon>Micromonosporales</taxon>
        <taxon>Micromonosporaceae</taxon>
        <taxon>Actinocatenispora</taxon>
    </lineage>
</organism>
<dbReference type="AlphaFoldDB" id="A0A7R7DP82"/>
<name>A0A7R7DP82_9ACTN</name>
<accession>A0A7R7DP82</accession>
<sequence length="144" mass="16480">MSSDRAAPGVSWEELVADTPAMVRAALPMLRWRLDLLWQLRLPVQRLAVAQFDWLLDLPLWQRDGRRFQVTPRQVLAAPDRFGDHLRRVLAAELDFPIHAVAHHDRLVVLDGYHRLARATFEGRREIAAMVLSRADLDGICRSG</sequence>
<reference evidence="1 2" key="1">
    <citation type="submission" date="2020-08" db="EMBL/GenBank/DDBJ databases">
        <title>Whole genome shotgun sequence of Actinocatenispora thailandica NBRC 105041.</title>
        <authorList>
            <person name="Komaki H."/>
            <person name="Tamura T."/>
        </authorList>
    </citation>
    <scope>NUCLEOTIDE SEQUENCE [LARGE SCALE GENOMIC DNA]</scope>
    <source>
        <strain evidence="1 2">NBRC 105041</strain>
    </source>
</reference>
<dbReference type="SUPFAM" id="SSF110849">
    <property type="entry name" value="ParB/Sulfiredoxin"/>
    <property type="match status" value="1"/>
</dbReference>
<evidence type="ECO:0000313" key="1">
    <source>
        <dbReference type="EMBL" id="BCJ35355.1"/>
    </source>
</evidence>
<dbReference type="EMBL" id="AP023355">
    <property type="protein sequence ID" value="BCJ35355.1"/>
    <property type="molecule type" value="Genomic_DNA"/>
</dbReference>
<evidence type="ECO:0000313" key="2">
    <source>
        <dbReference type="Proteomes" id="UP000611640"/>
    </source>
</evidence>
<dbReference type="RefSeq" id="WP_203961905.1">
    <property type="nucleotide sequence ID" value="NZ_AP023355.1"/>
</dbReference>
<proteinExistence type="predicted"/>
<protein>
    <recommendedName>
        <fullName evidence="3">ParB/Sulfiredoxin domain-containing protein</fullName>
    </recommendedName>
</protein>